<comment type="caution">
    <text evidence="6">The sequence shown here is derived from an EMBL/GenBank/DDBJ whole genome shotgun (WGS) entry which is preliminary data.</text>
</comment>
<dbReference type="CDD" id="cd13399">
    <property type="entry name" value="Slt35-like"/>
    <property type="match status" value="1"/>
</dbReference>
<dbReference type="InterPro" id="IPR000064">
    <property type="entry name" value="NLP_P60_dom"/>
</dbReference>
<evidence type="ECO:0000313" key="6">
    <source>
        <dbReference type="EMBL" id="KGN41051.1"/>
    </source>
</evidence>
<evidence type="ECO:0000256" key="1">
    <source>
        <dbReference type="ARBA" id="ARBA00007074"/>
    </source>
</evidence>
<dbReference type="InterPro" id="IPR050570">
    <property type="entry name" value="Cell_wall_metabolism_enzyme"/>
</dbReference>
<dbReference type="eggNOG" id="COG0791">
    <property type="taxonomic scope" value="Bacteria"/>
</dbReference>
<dbReference type="STRING" id="1385519.N801_09780"/>
<dbReference type="Pfam" id="PF00877">
    <property type="entry name" value="NLPC_P60"/>
    <property type="match status" value="1"/>
</dbReference>
<evidence type="ECO:0000256" key="2">
    <source>
        <dbReference type="ARBA" id="ARBA00022670"/>
    </source>
</evidence>
<dbReference type="SUPFAM" id="SSF51261">
    <property type="entry name" value="Duplicated hybrid motif"/>
    <property type="match status" value="1"/>
</dbReference>
<keyword evidence="7" id="KW-1185">Reference proteome</keyword>
<dbReference type="Pfam" id="PF13406">
    <property type="entry name" value="SLT_2"/>
    <property type="match status" value="1"/>
</dbReference>
<dbReference type="PANTHER" id="PTHR21666:SF270">
    <property type="entry name" value="MUREIN HYDROLASE ACTIVATOR ENVC"/>
    <property type="match status" value="1"/>
</dbReference>
<dbReference type="InterPro" id="IPR038765">
    <property type="entry name" value="Papain-like_cys_pep_sf"/>
</dbReference>
<sequence>MGNSSSRVGWVVAVLALVLLAGPFGAAVVLAAVLTPAVAAQHRLDCATTVAASGPWRPPFRQAYVRSSVYGMRLHPIHRHWRLHTGVDLVSLPGPGPVVAAAAGTVTAAGPRGGYGNAVDVDHRAGLVSRYAHLARINPAIRPGATVTVGQVLGTEGATGTATGNHLHFEILRERTPVDPVPFMAERGAPLDGRAVIPVPTHPVPAAVEGGIGFDLPPAGTPRLNSLHTPPAPIPATIKVLYVAAGERYQLPWTLLAGIGMEESAHGATTATSTAGARGLMQFLPATFAAYGVDGDGDGRASITSDADSVFSAANYLTRSGVTKGVAGVRAALFAYNRATWYVNDVLHYAHAYGGGLVLGDPASCDGGEGNPDSAPLPGDRVAAVLAWAGQQAGEPYVYGANGPDAWDCSSFTQAAYRQAAVSLPRTAGAQRDWLAAGGGTRIPPGQERPGDLIFWDSYLGPNAIGHVVIVANPARRTTVEAKSTRAGVGTFTYSYTGHSIFEIWRPGTPIAGTR</sequence>
<keyword evidence="3" id="KW-0378">Hydrolase</keyword>
<keyword evidence="2" id="KW-0645">Protease</keyword>
<comment type="similarity">
    <text evidence="1">Belongs to the peptidase C40 family.</text>
</comment>
<dbReference type="InterPro" id="IPR031304">
    <property type="entry name" value="SLT_2"/>
</dbReference>
<protein>
    <recommendedName>
        <fullName evidence="5">NlpC/P60 domain-containing protein</fullName>
    </recommendedName>
</protein>
<accession>A0A0A0JZW2</accession>
<gene>
    <name evidence="6" type="ORF">N801_09780</name>
</gene>
<dbReference type="EMBL" id="AVPL01000025">
    <property type="protein sequence ID" value="KGN41051.1"/>
    <property type="molecule type" value="Genomic_DNA"/>
</dbReference>
<feature type="domain" description="NlpC/P60" evidence="5">
    <location>
        <begin position="379"/>
        <end position="515"/>
    </location>
</feature>
<evidence type="ECO:0000259" key="5">
    <source>
        <dbReference type="PROSITE" id="PS51935"/>
    </source>
</evidence>
<keyword evidence="4" id="KW-0788">Thiol protease</keyword>
<dbReference type="GO" id="GO:0006508">
    <property type="term" value="P:proteolysis"/>
    <property type="evidence" value="ECO:0007669"/>
    <property type="project" value="UniProtKB-KW"/>
</dbReference>
<dbReference type="Proteomes" id="UP000030013">
    <property type="component" value="Unassembled WGS sequence"/>
</dbReference>
<proteinExistence type="inferred from homology"/>
<dbReference type="GO" id="GO:0008234">
    <property type="term" value="F:cysteine-type peptidase activity"/>
    <property type="evidence" value="ECO:0007669"/>
    <property type="project" value="UniProtKB-KW"/>
</dbReference>
<dbReference type="Gene3D" id="2.70.70.10">
    <property type="entry name" value="Glucose Permease (Domain IIA)"/>
    <property type="match status" value="1"/>
</dbReference>
<evidence type="ECO:0000256" key="4">
    <source>
        <dbReference type="ARBA" id="ARBA00022807"/>
    </source>
</evidence>
<dbReference type="InterPro" id="IPR016047">
    <property type="entry name" value="M23ase_b-sheet_dom"/>
</dbReference>
<dbReference type="InterPro" id="IPR011055">
    <property type="entry name" value="Dup_hybrid_motif"/>
</dbReference>
<dbReference type="Gene3D" id="1.10.530.10">
    <property type="match status" value="1"/>
</dbReference>
<dbReference type="eggNOG" id="COG0739">
    <property type="taxonomic scope" value="Bacteria"/>
</dbReference>
<dbReference type="AlphaFoldDB" id="A0A0A0JZW2"/>
<dbReference type="Gene3D" id="3.90.1720.10">
    <property type="entry name" value="endopeptidase domain like (from Nostoc punctiforme)"/>
    <property type="match status" value="1"/>
</dbReference>
<dbReference type="OrthoDB" id="9796191at2"/>
<evidence type="ECO:0000313" key="7">
    <source>
        <dbReference type="Proteomes" id="UP000030013"/>
    </source>
</evidence>
<dbReference type="RefSeq" id="WP_052112854.1">
    <property type="nucleotide sequence ID" value="NZ_AVPL01000025.1"/>
</dbReference>
<dbReference type="GO" id="GO:0004222">
    <property type="term" value="F:metalloendopeptidase activity"/>
    <property type="evidence" value="ECO:0007669"/>
    <property type="project" value="TreeGrafter"/>
</dbReference>
<dbReference type="CDD" id="cd12797">
    <property type="entry name" value="M23_peptidase"/>
    <property type="match status" value="1"/>
</dbReference>
<dbReference type="PANTHER" id="PTHR21666">
    <property type="entry name" value="PEPTIDASE-RELATED"/>
    <property type="match status" value="1"/>
</dbReference>
<name>A0A0A0JZW2_9MICO</name>
<organism evidence="6 7">
    <name type="scientific">Knoellia aerolata DSM 18566</name>
    <dbReference type="NCBI Taxonomy" id="1385519"/>
    <lineage>
        <taxon>Bacteria</taxon>
        <taxon>Bacillati</taxon>
        <taxon>Actinomycetota</taxon>
        <taxon>Actinomycetes</taxon>
        <taxon>Micrococcales</taxon>
        <taxon>Intrasporangiaceae</taxon>
        <taxon>Knoellia</taxon>
    </lineage>
</organism>
<dbReference type="SUPFAM" id="SSF54001">
    <property type="entry name" value="Cysteine proteinases"/>
    <property type="match status" value="1"/>
</dbReference>
<dbReference type="Pfam" id="PF01551">
    <property type="entry name" value="Peptidase_M23"/>
    <property type="match status" value="1"/>
</dbReference>
<evidence type="ECO:0000256" key="3">
    <source>
        <dbReference type="ARBA" id="ARBA00022801"/>
    </source>
</evidence>
<dbReference type="PROSITE" id="PS51935">
    <property type="entry name" value="NLPC_P60"/>
    <property type="match status" value="1"/>
</dbReference>
<dbReference type="InterPro" id="IPR023346">
    <property type="entry name" value="Lysozyme-like_dom_sf"/>
</dbReference>
<reference evidence="6 7" key="1">
    <citation type="submission" date="2013-08" db="EMBL/GenBank/DDBJ databases">
        <title>The genome sequence of Knoellia aerolata.</title>
        <authorList>
            <person name="Zhu W."/>
            <person name="Wang G."/>
        </authorList>
    </citation>
    <scope>NUCLEOTIDE SEQUENCE [LARGE SCALE GENOMIC DNA]</scope>
    <source>
        <strain evidence="6 7">DSM 18566</strain>
    </source>
</reference>
<dbReference type="SUPFAM" id="SSF53955">
    <property type="entry name" value="Lysozyme-like"/>
    <property type="match status" value="1"/>
</dbReference>